<dbReference type="PANTHER" id="PTHR33309:SF1">
    <property type="entry name" value="MYB_SANT-LIKE DNA-BINDING DOMAIN-CONTAINING PROTEIN"/>
    <property type="match status" value="1"/>
</dbReference>
<evidence type="ECO:0000256" key="1">
    <source>
        <dbReference type="SAM" id="Coils"/>
    </source>
</evidence>
<organism evidence="4 5">
    <name type="scientific">Porites lobata</name>
    <dbReference type="NCBI Taxonomy" id="104759"/>
    <lineage>
        <taxon>Eukaryota</taxon>
        <taxon>Metazoa</taxon>
        <taxon>Cnidaria</taxon>
        <taxon>Anthozoa</taxon>
        <taxon>Hexacorallia</taxon>
        <taxon>Scleractinia</taxon>
        <taxon>Fungiina</taxon>
        <taxon>Poritidae</taxon>
        <taxon>Porites</taxon>
    </lineage>
</organism>
<comment type="caution">
    <text evidence="4">The sequence shown here is derived from an EMBL/GenBank/DDBJ whole genome shotgun (WGS) entry which is preliminary data.</text>
</comment>
<evidence type="ECO:0000313" key="4">
    <source>
        <dbReference type="EMBL" id="CAH3134841.1"/>
    </source>
</evidence>
<evidence type="ECO:0000313" key="5">
    <source>
        <dbReference type="Proteomes" id="UP001159405"/>
    </source>
</evidence>
<evidence type="ECO:0000256" key="2">
    <source>
        <dbReference type="SAM" id="MobiDB-lite"/>
    </source>
</evidence>
<keyword evidence="3" id="KW-1133">Transmembrane helix</keyword>
<keyword evidence="1" id="KW-0175">Coiled coil</keyword>
<feature type="coiled-coil region" evidence="1">
    <location>
        <begin position="213"/>
        <end position="249"/>
    </location>
</feature>
<feature type="region of interest" description="Disordered" evidence="2">
    <location>
        <begin position="161"/>
        <end position="204"/>
    </location>
</feature>
<dbReference type="Proteomes" id="UP001159405">
    <property type="component" value="Unassembled WGS sequence"/>
</dbReference>
<gene>
    <name evidence="4" type="ORF">PLOB_00037639</name>
</gene>
<proteinExistence type="predicted"/>
<protein>
    <submittedName>
        <fullName evidence="4">Uncharacterized protein</fullName>
    </submittedName>
</protein>
<accession>A0ABN8P5T5</accession>
<name>A0ABN8P5T5_9CNID</name>
<dbReference type="EMBL" id="CALNXK010000055">
    <property type="protein sequence ID" value="CAH3134841.1"/>
    <property type="molecule type" value="Genomic_DNA"/>
</dbReference>
<feature type="transmembrane region" description="Helical" evidence="3">
    <location>
        <begin position="280"/>
        <end position="297"/>
    </location>
</feature>
<feature type="compositionally biased region" description="Basic and acidic residues" evidence="2">
    <location>
        <begin position="161"/>
        <end position="194"/>
    </location>
</feature>
<keyword evidence="3" id="KW-0472">Membrane</keyword>
<keyword evidence="3" id="KW-0812">Transmembrane</keyword>
<evidence type="ECO:0000256" key="3">
    <source>
        <dbReference type="SAM" id="Phobius"/>
    </source>
</evidence>
<dbReference type="PANTHER" id="PTHR33309">
    <property type="entry name" value="KERATIN, ULTRA HIGH-SULFUR MATRIX PROTEIN-LIKE"/>
    <property type="match status" value="1"/>
</dbReference>
<reference evidence="4 5" key="1">
    <citation type="submission" date="2022-05" db="EMBL/GenBank/DDBJ databases">
        <authorList>
            <consortium name="Genoscope - CEA"/>
            <person name="William W."/>
        </authorList>
    </citation>
    <scope>NUCLEOTIDE SEQUENCE [LARGE SCALE GENOMIC DNA]</scope>
</reference>
<sequence length="314" mass="36566">MSRHWTASTSVAVATKFILAASQKGFSVFIEGKLSIESSERNPKSSVVMEWTNNHDLALAREVLLLEPFRLQARTVERGKVWQTIADNLNSHATLRSLVTKKSVREHLKLLLDKYRARMQKEGRDSGVEVEQTELDQALEEINEKWEAADILLLNNRKKTEEDRAMGEEVQKKACKKLGETMKRKGEGDGSSEPKKKRSRKGGNDTIEFLREKANFDMAMKQEEQKARREEHERQTRLYELALANQQQQQQQSNHFMSLIRSLIIRRLILFEMKAFKKHTLLFTSVCLLLQFYSYIYDPRHVLKLRQLVKFETA</sequence>
<keyword evidence="5" id="KW-1185">Reference proteome</keyword>